<reference evidence="4" key="1">
    <citation type="submission" date="2016-10" db="EMBL/GenBank/DDBJ databases">
        <title>Uncovering the secondary metabolism of Penicillium species provides insights into the evolution of 6-MSA pathways.</title>
        <authorList>
            <person name="Nielsen J.C."/>
            <person name="Nielsen J."/>
        </authorList>
    </citation>
    <scope>NUCLEOTIDE SEQUENCE [LARGE SCALE GENOMIC DNA]</scope>
    <source>
        <strain evidence="4">IBT 13039</strain>
    </source>
</reference>
<dbReference type="PANTHER" id="PTHR11614">
    <property type="entry name" value="PHOSPHOLIPASE-RELATED"/>
    <property type="match status" value="1"/>
</dbReference>
<dbReference type="SUPFAM" id="SSF53474">
    <property type="entry name" value="alpha/beta-Hydrolases"/>
    <property type="match status" value="1"/>
</dbReference>
<sequence length="358" mass="39268">MLKRALHLFSSHLSAFLQAPTAEMNTEESVHTLPGGLDLYAKTWKTIGSPVAVLAFIHGFSDHCNAYHELFPTLASAGVEVRTFDQRGWGRSVKQTSDRGNTGPTSQVLSDIHSFLQSLPSRPDLPLFLMGHSMGGGQVLNYIFHAQSPYNREIHNRPNFTGVLLYSPLIAIDPSSRPSKLTVSAGRVVAKLVPNKQRYSPLDHSLLSRNEDMVKEVMADELCHDTGTFEGLAGMLDRGIFLEGMFAAGPEAWVKSELPFWFGHGDGDRITSYAAVQDFVEAFTESGGNVKFCTYEGAYHKLHAELPETTERFLADVKAWILSKVPGTKVVVQHEVESVEGEDTAAHGDAEAEGKAKL</sequence>
<dbReference type="EMBL" id="MOOB01000001">
    <property type="protein sequence ID" value="OQE96689.1"/>
    <property type="molecule type" value="Genomic_DNA"/>
</dbReference>
<evidence type="ECO:0000259" key="2">
    <source>
        <dbReference type="Pfam" id="PF12146"/>
    </source>
</evidence>
<protein>
    <recommendedName>
        <fullName evidence="2">Serine aminopeptidase S33 domain-containing protein</fullName>
    </recommendedName>
</protein>
<dbReference type="InterPro" id="IPR022742">
    <property type="entry name" value="Hydrolase_4"/>
</dbReference>
<dbReference type="AlphaFoldDB" id="A0A1V6ZAF6"/>
<accession>A0A1V6ZAF6</accession>
<comment type="caution">
    <text evidence="4">The sequence shown here is derived from an EMBL/GenBank/DDBJ whole genome shotgun (WGS) entry which is preliminary data.</text>
</comment>
<evidence type="ECO:0000313" key="3">
    <source>
        <dbReference type="EMBL" id="CAG8222924.1"/>
    </source>
</evidence>
<keyword evidence="5" id="KW-1185">Reference proteome</keyword>
<gene>
    <name evidence="4" type="ORF">PENNAL_c0001G07248</name>
    <name evidence="3" type="ORF">PNAL_LOCUS8080</name>
</gene>
<dbReference type="GO" id="GO:0072330">
    <property type="term" value="P:monocarboxylic acid biosynthetic process"/>
    <property type="evidence" value="ECO:0007669"/>
    <property type="project" value="UniProtKB-ARBA"/>
</dbReference>
<evidence type="ECO:0000313" key="4">
    <source>
        <dbReference type="EMBL" id="OQE96689.1"/>
    </source>
</evidence>
<proteinExistence type="predicted"/>
<dbReference type="STRING" id="60175.A0A1V6ZAF6"/>
<dbReference type="InterPro" id="IPR051044">
    <property type="entry name" value="MAG_DAG_Lipase"/>
</dbReference>
<dbReference type="EMBL" id="CAJVNV010000521">
    <property type="protein sequence ID" value="CAG8222924.1"/>
    <property type="molecule type" value="Genomic_DNA"/>
</dbReference>
<name>A0A1V6ZAF6_PENNA</name>
<evidence type="ECO:0000313" key="5">
    <source>
        <dbReference type="Proteomes" id="UP000191691"/>
    </source>
</evidence>
<feature type="domain" description="Serine aminopeptidase S33" evidence="2">
    <location>
        <begin position="49"/>
        <end position="306"/>
    </location>
</feature>
<dbReference type="Pfam" id="PF12146">
    <property type="entry name" value="Hydrolase_4"/>
    <property type="match status" value="1"/>
</dbReference>
<evidence type="ECO:0000256" key="1">
    <source>
        <dbReference type="SAM" id="MobiDB-lite"/>
    </source>
</evidence>
<dbReference type="OrthoDB" id="10249433at2759"/>
<feature type="compositionally biased region" description="Basic and acidic residues" evidence="1">
    <location>
        <begin position="344"/>
        <end position="358"/>
    </location>
</feature>
<dbReference type="Gene3D" id="3.40.50.1820">
    <property type="entry name" value="alpha/beta hydrolase"/>
    <property type="match status" value="1"/>
</dbReference>
<dbReference type="OMA" id="SYEGWSH"/>
<reference evidence="5" key="2">
    <citation type="journal article" date="2017" name="Nat. Microbiol.">
        <title>Global analysis of biosynthetic gene clusters reveals vast potential of secondary metabolite production in Penicillium species.</title>
        <authorList>
            <person name="Nielsen J.C."/>
            <person name="Grijseels S."/>
            <person name="Prigent S."/>
            <person name="Ji B."/>
            <person name="Dainat J."/>
            <person name="Nielsen K.F."/>
            <person name="Frisvad J.C."/>
            <person name="Workman M."/>
            <person name="Nielsen J."/>
        </authorList>
    </citation>
    <scope>NUCLEOTIDE SEQUENCE [LARGE SCALE GENOMIC DNA]</scope>
    <source>
        <strain evidence="5">IBT 13039</strain>
    </source>
</reference>
<dbReference type="Proteomes" id="UP001153461">
    <property type="component" value="Unassembled WGS sequence"/>
</dbReference>
<dbReference type="GO" id="GO:0017000">
    <property type="term" value="P:antibiotic biosynthetic process"/>
    <property type="evidence" value="ECO:0007669"/>
    <property type="project" value="UniProtKB-ARBA"/>
</dbReference>
<feature type="region of interest" description="Disordered" evidence="1">
    <location>
        <begin position="339"/>
        <end position="358"/>
    </location>
</feature>
<reference evidence="3" key="3">
    <citation type="submission" date="2021-07" db="EMBL/GenBank/DDBJ databases">
        <authorList>
            <person name="Branca A.L. A."/>
        </authorList>
    </citation>
    <scope>NUCLEOTIDE SEQUENCE</scope>
</reference>
<dbReference type="Proteomes" id="UP000191691">
    <property type="component" value="Unassembled WGS sequence"/>
</dbReference>
<dbReference type="InterPro" id="IPR029058">
    <property type="entry name" value="AB_hydrolase_fold"/>
</dbReference>
<organism evidence="4 5">
    <name type="scientific">Penicillium nalgiovense</name>
    <dbReference type="NCBI Taxonomy" id="60175"/>
    <lineage>
        <taxon>Eukaryota</taxon>
        <taxon>Fungi</taxon>
        <taxon>Dikarya</taxon>
        <taxon>Ascomycota</taxon>
        <taxon>Pezizomycotina</taxon>
        <taxon>Eurotiomycetes</taxon>
        <taxon>Eurotiomycetidae</taxon>
        <taxon>Eurotiales</taxon>
        <taxon>Aspergillaceae</taxon>
        <taxon>Penicillium</taxon>
    </lineage>
</organism>